<dbReference type="Proteomes" id="UP000298493">
    <property type="component" value="Unassembled WGS sequence"/>
</dbReference>
<dbReference type="OrthoDB" id="21513at2759"/>
<name>A0A4Z1PAY0_9PEZI</name>
<dbReference type="InterPro" id="IPR010684">
    <property type="entry name" value="RNA_pol_II_trans_fac_SIII_A"/>
</dbReference>
<feature type="compositionally biased region" description="Low complexity" evidence="1">
    <location>
        <begin position="300"/>
        <end position="315"/>
    </location>
</feature>
<dbReference type="STRING" id="86259.A0A4Z1PAY0"/>
<organism evidence="2 3">
    <name type="scientific">Venturia nashicola</name>
    <dbReference type="NCBI Taxonomy" id="86259"/>
    <lineage>
        <taxon>Eukaryota</taxon>
        <taxon>Fungi</taxon>
        <taxon>Dikarya</taxon>
        <taxon>Ascomycota</taxon>
        <taxon>Pezizomycotina</taxon>
        <taxon>Dothideomycetes</taxon>
        <taxon>Pleosporomycetidae</taxon>
        <taxon>Venturiales</taxon>
        <taxon>Venturiaceae</taxon>
        <taxon>Venturia</taxon>
    </lineage>
</organism>
<feature type="compositionally biased region" description="Polar residues" evidence="1">
    <location>
        <begin position="153"/>
        <end position="166"/>
    </location>
</feature>
<dbReference type="InterPro" id="IPR051870">
    <property type="entry name" value="Elongin-A_domain"/>
</dbReference>
<gene>
    <name evidence="2" type="ORF">E6O75_ATG10980</name>
</gene>
<dbReference type="GO" id="GO:0006368">
    <property type="term" value="P:transcription elongation by RNA polymerase II"/>
    <property type="evidence" value="ECO:0007669"/>
    <property type="project" value="InterPro"/>
</dbReference>
<keyword evidence="3" id="KW-1185">Reference proteome</keyword>
<reference evidence="2 3" key="1">
    <citation type="submission" date="2019-04" db="EMBL/GenBank/DDBJ databases">
        <title>High contiguity whole genome sequence and gene annotation resource for two Venturia nashicola isolates.</title>
        <authorList>
            <person name="Prokchorchik M."/>
            <person name="Won K."/>
            <person name="Lee Y."/>
            <person name="Choi E.D."/>
            <person name="Segonzac C."/>
            <person name="Sohn K.H."/>
        </authorList>
    </citation>
    <scope>NUCLEOTIDE SEQUENCE [LARGE SCALE GENOMIC DNA]</scope>
    <source>
        <strain evidence="2 3">PRI2</strain>
    </source>
</reference>
<evidence type="ECO:0000256" key="1">
    <source>
        <dbReference type="SAM" id="MobiDB-lite"/>
    </source>
</evidence>
<feature type="compositionally biased region" description="Basic and acidic residues" evidence="1">
    <location>
        <begin position="321"/>
        <end position="332"/>
    </location>
</feature>
<dbReference type="AlphaFoldDB" id="A0A4Z1PAY0"/>
<dbReference type="Gene3D" id="6.10.250.3180">
    <property type="match status" value="1"/>
</dbReference>
<accession>A0A4Z1PAY0</accession>
<dbReference type="GO" id="GO:0070449">
    <property type="term" value="C:elongin complex"/>
    <property type="evidence" value="ECO:0007669"/>
    <property type="project" value="InterPro"/>
</dbReference>
<dbReference type="PANTHER" id="PTHR15141:SF76">
    <property type="entry name" value="TRANSCRIPTION ELONGATION FACTOR B POLYPEPTIDE 3"/>
    <property type="match status" value="1"/>
</dbReference>
<feature type="compositionally biased region" description="Basic and acidic residues" evidence="1">
    <location>
        <begin position="180"/>
        <end position="197"/>
    </location>
</feature>
<protein>
    <submittedName>
        <fullName evidence="2">RNA polymerase ii transcription factor siii subunit protein</fullName>
    </submittedName>
</protein>
<comment type="caution">
    <text evidence="2">The sequence shown here is derived from an EMBL/GenBank/DDBJ whole genome shotgun (WGS) entry which is preliminary data.</text>
</comment>
<sequence>MGPRSLYEQAKTALIKNIAMLNDVGDLPYHFVRSILHRVESPTQLREIEKSSPQIIGLDGEIWEKLIQRDVSGWEKKVGRFTHTEIDEETGEEVSVFGPRKPEDWYKVYKTLLRQAEEETREAELALFAKNTDIQKARLANRVIAPTKMIPPKQSSSHRGPSTFSKTPDKSTLRFTGGSKTKDVMARARREAAEHKAQHSGPLGGRAMMRPPQRSLLNRVQKAPEGFLDKRKQEVADLAAARQQKAEVRIATSTSSKAAELAAREARLRSVQGGCAPGQGSLVQGMSYKVPKLGVPRKTSPGASPGSGSKAGPAPTVKRKREVDMFHNRKKR</sequence>
<feature type="region of interest" description="Disordered" evidence="1">
    <location>
        <begin position="292"/>
        <end position="332"/>
    </location>
</feature>
<evidence type="ECO:0000313" key="3">
    <source>
        <dbReference type="Proteomes" id="UP000298493"/>
    </source>
</evidence>
<proteinExistence type="predicted"/>
<dbReference type="Pfam" id="PF06881">
    <property type="entry name" value="Elongin_A"/>
    <property type="match status" value="1"/>
</dbReference>
<feature type="region of interest" description="Disordered" evidence="1">
    <location>
        <begin position="146"/>
        <end position="210"/>
    </location>
</feature>
<dbReference type="EMBL" id="SNSC02000008">
    <property type="protein sequence ID" value="TID22186.1"/>
    <property type="molecule type" value="Genomic_DNA"/>
</dbReference>
<dbReference type="PANTHER" id="PTHR15141">
    <property type="entry name" value="TRANSCRIPTION ELONGATION FACTOR B POLYPEPTIDE 3"/>
    <property type="match status" value="1"/>
</dbReference>
<evidence type="ECO:0000313" key="2">
    <source>
        <dbReference type="EMBL" id="TID22186.1"/>
    </source>
</evidence>